<dbReference type="InterPro" id="IPR023213">
    <property type="entry name" value="CAT-like_dom_sf"/>
</dbReference>
<accession>A0A9P8IJH8</accession>
<dbReference type="Pfam" id="PF00668">
    <property type="entry name" value="Condensation"/>
    <property type="match status" value="2"/>
</dbReference>
<dbReference type="PANTHER" id="PTHR45527:SF1">
    <property type="entry name" value="FATTY ACID SYNTHASE"/>
    <property type="match status" value="1"/>
</dbReference>
<dbReference type="SUPFAM" id="SSF47336">
    <property type="entry name" value="ACP-like"/>
    <property type="match status" value="2"/>
</dbReference>
<evidence type="ECO:0000313" key="5">
    <source>
        <dbReference type="EMBL" id="KAH0551393.1"/>
    </source>
</evidence>
<keyword evidence="3" id="KW-0436">Ligase</keyword>
<evidence type="ECO:0000259" key="4">
    <source>
        <dbReference type="PROSITE" id="PS50075"/>
    </source>
</evidence>
<dbReference type="Gene3D" id="3.30.559.30">
    <property type="entry name" value="Nonribosomal peptide synthetase, condensation domain"/>
    <property type="match status" value="2"/>
</dbReference>
<dbReference type="GO" id="GO:0031177">
    <property type="term" value="F:phosphopantetheine binding"/>
    <property type="evidence" value="ECO:0007669"/>
    <property type="project" value="TreeGrafter"/>
</dbReference>
<protein>
    <recommendedName>
        <fullName evidence="4">Carrier domain-containing protein</fullName>
    </recommendedName>
</protein>
<keyword evidence="6" id="KW-1185">Reference proteome</keyword>
<dbReference type="GO" id="GO:0005737">
    <property type="term" value="C:cytoplasm"/>
    <property type="evidence" value="ECO:0007669"/>
    <property type="project" value="TreeGrafter"/>
</dbReference>
<name>A0A9P8IJH8_9PEZI</name>
<gene>
    <name evidence="5" type="ORF">GP486_007392</name>
</gene>
<evidence type="ECO:0000256" key="3">
    <source>
        <dbReference type="ARBA" id="ARBA00022598"/>
    </source>
</evidence>
<proteinExistence type="predicted"/>
<evidence type="ECO:0000256" key="2">
    <source>
        <dbReference type="ARBA" id="ARBA00022553"/>
    </source>
</evidence>
<dbReference type="InterPro" id="IPR006162">
    <property type="entry name" value="Ppantetheine_attach_site"/>
</dbReference>
<feature type="non-terminal residue" evidence="5">
    <location>
        <position position="1172"/>
    </location>
</feature>
<dbReference type="InterPro" id="IPR036736">
    <property type="entry name" value="ACP-like_sf"/>
</dbReference>
<sequence>NAISSNETSSQLLKDFEVALRHMVENPHNLVSTTQCKNRYTVARTPVNTTHKLPLADAHHRYPWTTESRRIREEVAALAKIDASYISETSSILELGLDSVDAIKLSSRLKRSGINLPTSVIMKSLTITKMAFEATTNPIPNEKSKQKSFLEDYEARLLAYFLSNKEIMDHADQILPVTPLQEAMIAEMYNSKFSLYFSHDILRLKDTVSSEKLKLAWEIVVRDTPILRTSFHEVDDPDIPFSYAQIVHRSERVMWNTVRICKGEDLQAIADKARVDAIQATANKPAASITMLEGDEERYLILSLAHALYDGWSLDLLHEDVRKAYYGVYLPRCSNREILGHILNFPSLEAAEFWKDNLSGVKATHFPNFLQDYRRNSKEAHHLKLHSPLPAADLKHFCKVKGVTPQALGQTCWAFVLASYTKALEVVFGTVLFGRDTESACNAIFPTMNTVAIRAILHGTREEMLQYMQENISNATQHQQYPLRKAQASVNLGGRQLFDTLFIYQKRPERNGSDDNTLYESVDGFSAVEYPVCVEMELIDDILVWRTACKAKNMNIDSVREIIDRLELVLREIVQSPGAKAVAFTEHEARVCGLPPFYLNSEPTSSPDDSTSQRVPNHLTPTSWSAVELSIRKVLSVVSKVPENEITKDLTLFHLGLDSISTIKASSLLRKKSIKVSVNDMLRAATIEKIALLVEADSTHVEASMPKDKKYLEELVQMIDARLLFTDVGIDVKCIESYTLASTGQVYMLSAWQNSMGTAFYPCFLYQLKRVLDRKRLDKAWQKLLKLSSILRTTFLATERRDCPFIQVIFRSVQNPIIWLPSEEAPSCQPPTFNHPPVTLYAHQLSCGTLLRLEIHHALFDGVSLPVLMQQLRHLYDRPEEEISTTPKHEDFLALSYISPEQHCGRRKFWKTYLDSSRSLMPSKPAARRCQRVEVFEPGIQDAGTTLESVARSRGLSVHAMFLAAYSKVHAKLLDGTDSVGENGNVAFGIYLANRGLPIEGLSTLPAPTLNLVPLRTIAPMESSIINIAKSIQADLQDISSMQNSGVGLWEVEEWTGLKFNCFVNFLKLPDLNGEGESQNSFELAAPKRKSPRREVVEPRTEDFVEPKALKGNMVRDVYMPSLDIEATIQDGHLDIGVFCPEELLSLEDVDRLISDIRETLSDMNRENPVQQ</sequence>
<dbReference type="Gene3D" id="3.30.559.10">
    <property type="entry name" value="Chloramphenicol acetyltransferase-like domain"/>
    <property type="match status" value="2"/>
</dbReference>
<comment type="caution">
    <text evidence="5">The sequence shown here is derived from an EMBL/GenBank/DDBJ whole genome shotgun (WGS) entry which is preliminary data.</text>
</comment>
<feature type="domain" description="Carrier" evidence="4">
    <location>
        <begin position="625"/>
        <end position="698"/>
    </location>
</feature>
<evidence type="ECO:0000313" key="6">
    <source>
        <dbReference type="Proteomes" id="UP000750711"/>
    </source>
</evidence>
<dbReference type="InterPro" id="IPR001242">
    <property type="entry name" value="Condensation_dom"/>
</dbReference>
<dbReference type="GO" id="GO:0016874">
    <property type="term" value="F:ligase activity"/>
    <property type="evidence" value="ECO:0007669"/>
    <property type="project" value="UniProtKB-KW"/>
</dbReference>
<keyword evidence="2" id="KW-0597">Phosphoprotein</keyword>
<dbReference type="GO" id="GO:0044550">
    <property type="term" value="P:secondary metabolite biosynthetic process"/>
    <property type="evidence" value="ECO:0007669"/>
    <property type="project" value="TreeGrafter"/>
</dbReference>
<dbReference type="InterPro" id="IPR009081">
    <property type="entry name" value="PP-bd_ACP"/>
</dbReference>
<dbReference type="Pfam" id="PF00550">
    <property type="entry name" value="PP-binding"/>
    <property type="match status" value="2"/>
</dbReference>
<dbReference type="PROSITE" id="PS50075">
    <property type="entry name" value="CARRIER"/>
    <property type="match status" value="2"/>
</dbReference>
<reference evidence="5" key="1">
    <citation type="submission" date="2021-03" db="EMBL/GenBank/DDBJ databases">
        <title>Comparative genomics and phylogenomic investigation of the class Geoglossomycetes provide insights into ecological specialization and systematics.</title>
        <authorList>
            <person name="Melie T."/>
            <person name="Pirro S."/>
            <person name="Miller A.N."/>
            <person name="Quandt A."/>
        </authorList>
    </citation>
    <scope>NUCLEOTIDE SEQUENCE</scope>
    <source>
        <strain evidence="5">CAQ_001_2017</strain>
    </source>
</reference>
<dbReference type="PROSITE" id="PS00012">
    <property type="entry name" value="PHOSPHOPANTETHEINE"/>
    <property type="match status" value="2"/>
</dbReference>
<evidence type="ECO:0000256" key="1">
    <source>
        <dbReference type="ARBA" id="ARBA00022450"/>
    </source>
</evidence>
<dbReference type="Proteomes" id="UP000750711">
    <property type="component" value="Unassembled WGS sequence"/>
</dbReference>
<dbReference type="AlphaFoldDB" id="A0A9P8IJH8"/>
<feature type="domain" description="Carrier" evidence="4">
    <location>
        <begin position="62"/>
        <end position="138"/>
    </location>
</feature>
<dbReference type="EMBL" id="JAGHQM010002061">
    <property type="protein sequence ID" value="KAH0551393.1"/>
    <property type="molecule type" value="Genomic_DNA"/>
</dbReference>
<keyword evidence="1" id="KW-0596">Phosphopantetheine</keyword>
<dbReference type="Gene3D" id="1.10.1200.10">
    <property type="entry name" value="ACP-like"/>
    <property type="match status" value="2"/>
</dbReference>
<organism evidence="5 6">
    <name type="scientific">Trichoglossum hirsutum</name>
    <dbReference type="NCBI Taxonomy" id="265104"/>
    <lineage>
        <taxon>Eukaryota</taxon>
        <taxon>Fungi</taxon>
        <taxon>Dikarya</taxon>
        <taxon>Ascomycota</taxon>
        <taxon>Pezizomycotina</taxon>
        <taxon>Geoglossomycetes</taxon>
        <taxon>Geoglossales</taxon>
        <taxon>Geoglossaceae</taxon>
        <taxon>Trichoglossum</taxon>
    </lineage>
</organism>
<dbReference type="GO" id="GO:0043041">
    <property type="term" value="P:amino acid activation for nonribosomal peptide biosynthetic process"/>
    <property type="evidence" value="ECO:0007669"/>
    <property type="project" value="TreeGrafter"/>
</dbReference>
<dbReference type="PANTHER" id="PTHR45527">
    <property type="entry name" value="NONRIBOSOMAL PEPTIDE SYNTHETASE"/>
    <property type="match status" value="1"/>
</dbReference>
<dbReference type="SUPFAM" id="SSF52777">
    <property type="entry name" value="CoA-dependent acyltransferases"/>
    <property type="match status" value="4"/>
</dbReference>